<keyword evidence="2" id="KW-1185">Reference proteome</keyword>
<evidence type="ECO:0000313" key="2">
    <source>
        <dbReference type="Proteomes" id="UP000276133"/>
    </source>
</evidence>
<proteinExistence type="predicted"/>
<comment type="caution">
    <text evidence="1">The sequence shown here is derived from an EMBL/GenBank/DDBJ whole genome shotgun (WGS) entry which is preliminary data.</text>
</comment>
<dbReference type="EMBL" id="REGN01001487">
    <property type="protein sequence ID" value="RNA34377.1"/>
    <property type="molecule type" value="Genomic_DNA"/>
</dbReference>
<evidence type="ECO:0000313" key="1">
    <source>
        <dbReference type="EMBL" id="RNA34377.1"/>
    </source>
</evidence>
<protein>
    <submittedName>
        <fullName evidence="1">Uncharacterized protein</fullName>
    </submittedName>
</protein>
<dbReference type="AlphaFoldDB" id="A0A3M7SFF7"/>
<reference evidence="1 2" key="1">
    <citation type="journal article" date="2018" name="Sci. Rep.">
        <title>Genomic signatures of local adaptation to the degree of environmental predictability in rotifers.</title>
        <authorList>
            <person name="Franch-Gras L."/>
            <person name="Hahn C."/>
            <person name="Garcia-Roger E.M."/>
            <person name="Carmona M.J."/>
            <person name="Serra M."/>
            <person name="Gomez A."/>
        </authorList>
    </citation>
    <scope>NUCLEOTIDE SEQUENCE [LARGE SCALE GENOMIC DNA]</scope>
    <source>
        <strain evidence="1">HYR1</strain>
    </source>
</reference>
<accession>A0A3M7SFF7</accession>
<gene>
    <name evidence="1" type="ORF">BpHYR1_024483</name>
</gene>
<organism evidence="1 2">
    <name type="scientific">Brachionus plicatilis</name>
    <name type="common">Marine rotifer</name>
    <name type="synonym">Brachionus muelleri</name>
    <dbReference type="NCBI Taxonomy" id="10195"/>
    <lineage>
        <taxon>Eukaryota</taxon>
        <taxon>Metazoa</taxon>
        <taxon>Spiralia</taxon>
        <taxon>Gnathifera</taxon>
        <taxon>Rotifera</taxon>
        <taxon>Eurotatoria</taxon>
        <taxon>Monogononta</taxon>
        <taxon>Pseudotrocha</taxon>
        <taxon>Ploima</taxon>
        <taxon>Brachionidae</taxon>
        <taxon>Brachionus</taxon>
    </lineage>
</organism>
<sequence>MEKFNILINSEIQSQFLMKFSLKSITRNGKIKILERLHLAKNPLKYQKNEYLIKKKIKSVTVLKIVSSDIFFQEILTPPFNSINSINILNIKIEFGEEFKNFIQIFLLPKNQFIIFRIEQKFSNLTYLLIKLAGALFQIDLNIEP</sequence>
<name>A0A3M7SFF7_BRAPC</name>
<dbReference type="Proteomes" id="UP000276133">
    <property type="component" value="Unassembled WGS sequence"/>
</dbReference>